<dbReference type="PANTHER" id="PTHR11070:SF2">
    <property type="entry name" value="ATP-DEPENDENT DNA HELICASE SRS2"/>
    <property type="match status" value="1"/>
</dbReference>
<dbReference type="PROSITE" id="PS51198">
    <property type="entry name" value="UVRD_HELICASE_ATP_BIND"/>
    <property type="match status" value="1"/>
</dbReference>
<keyword evidence="7 14" id="KW-0067">ATP-binding</keyword>
<evidence type="ECO:0000256" key="13">
    <source>
        <dbReference type="ARBA" id="ARBA00048988"/>
    </source>
</evidence>
<comment type="catalytic activity">
    <reaction evidence="11">
        <text>Couples ATP hydrolysis with the unwinding of duplex DNA by translocating in the 3'-5' direction.</text>
        <dbReference type="EC" id="5.6.2.4"/>
    </reaction>
</comment>
<evidence type="ECO:0000256" key="8">
    <source>
        <dbReference type="ARBA" id="ARBA00023125"/>
    </source>
</evidence>
<keyword evidence="18" id="KW-1185">Reference proteome</keyword>
<evidence type="ECO:0000256" key="14">
    <source>
        <dbReference type="PROSITE-ProRule" id="PRU00560"/>
    </source>
</evidence>
<dbReference type="Pfam" id="PF00580">
    <property type="entry name" value="UvrD-helicase"/>
    <property type="match status" value="1"/>
</dbReference>
<sequence length="1076" mass="122212">MPNQAAIDDQIARERILHDLDTTLLVEAGAGSGKTTSLVGRMLNLVRTGKAEMRQIAAITFTNKAASELRGRFRHRLELERERAVQDKERERLDRALLQMNESMIGTIHSFCGRLLRERPIEAGVDPGFTEMDEGTAEEWQNICWDHYIEMLGESGRRATLEDLLSLGVTVEDLRVVYLRVSQYADVAIYTQRAAEPEYDLIRLSLPDMLAAARNYIPTSAPEKGWDKLQEAVLHASRFLEHTNLQEGRNVVVLAKMFDRALDIVQNRWTAPAMAKEQRDRFLHWKETVLTPFLTAWREYLHPQLIDFVRPAIAFSRQKRMEAGMLDFQDLLMRTAELLRGHADVRTYFAKRYTHLLVDEFQDTDPIQAEMMLLLTGEDPEQDDWRLQVPRPGSLFIVGDPKQSIYRFRRADISTYNFVKERVAEKGAVLQLTKNFRSIHAIGDFVNEAFREHFPTIGEGNEHQAAFVEMVTVQENPPRNQAHGVFSLTIPKQERDRKEDIVNEDAERIARYIAWACRGNLLIQEKRGDGMILRAAEPGDFLILLKHRQSLGRYAEKLEKYGISADTTGSQADYPELAALLALVTCLNDPGDPIPLLAVLRGMLFGLSDEALYHYRLEAGSLNAAPVERGTSFSAVAMPVHQALLRIQQFQEWVRLLPAAAAFTRIVDDLGLLPYAATLPTGSLRSGTLVKLLEMLQLTPAVSASWLALTKCLQRQADEKELASCSLFAGSGKAVRIMNVHKAKGLEAPVVFMAGPCGQKEHKAAEHVDRETDPAVGYFTISRQKDPYPAEIIAEPIGWEEKARKEQIFLRAEEERLLYVATTRARQMLVISQYPAKPTIDPWSMLEDRLKRQPELEVPHLEPEQPIPLREAREASSGDLWDTWKRDAAQPTFARQLVTQMAKGQFVGELPRPTQGRGMAFGTVVHRGIEALGNGLEPERLESFIRMTAEQEGLDGGWMEASRQAVLQVVSSPLWTRSLQAKQTFHEFSLIVSRESTTVKGVIDFLFEEEDGWVLVDFKNDTYEQEHEKAFIEYYRPQVTAYAEEWECLGYRVKEAGLYFVSQDRYVSWQGGYAIE</sequence>
<name>A0ABX7FIB3_BRECH</name>
<dbReference type="EMBL" id="CP069127">
    <property type="protein sequence ID" value="QRG65882.1"/>
    <property type="molecule type" value="Genomic_DNA"/>
</dbReference>
<evidence type="ECO:0000256" key="9">
    <source>
        <dbReference type="ARBA" id="ARBA00023204"/>
    </source>
</evidence>
<dbReference type="SUPFAM" id="SSF52540">
    <property type="entry name" value="P-loop containing nucleoside triphosphate hydrolases"/>
    <property type="match status" value="1"/>
</dbReference>
<dbReference type="PROSITE" id="PS51217">
    <property type="entry name" value="UVRD_HELICASE_CTER"/>
    <property type="match status" value="1"/>
</dbReference>
<evidence type="ECO:0000256" key="2">
    <source>
        <dbReference type="ARBA" id="ARBA00022741"/>
    </source>
</evidence>
<evidence type="ECO:0000256" key="4">
    <source>
        <dbReference type="ARBA" id="ARBA00022801"/>
    </source>
</evidence>
<evidence type="ECO:0000256" key="11">
    <source>
        <dbReference type="ARBA" id="ARBA00034617"/>
    </source>
</evidence>
<keyword evidence="4 14" id="KW-0378">Hydrolase</keyword>
<comment type="catalytic activity">
    <reaction evidence="13">
        <text>ATP + H2O = ADP + phosphate + H(+)</text>
        <dbReference type="Rhea" id="RHEA:13065"/>
        <dbReference type="ChEBI" id="CHEBI:15377"/>
        <dbReference type="ChEBI" id="CHEBI:15378"/>
        <dbReference type="ChEBI" id="CHEBI:30616"/>
        <dbReference type="ChEBI" id="CHEBI:43474"/>
        <dbReference type="ChEBI" id="CHEBI:456216"/>
        <dbReference type="EC" id="5.6.2.4"/>
    </reaction>
</comment>
<protein>
    <recommendedName>
        <fullName evidence="12">DNA 3'-5' helicase</fullName>
        <ecNumber evidence="12">5.6.2.4</ecNumber>
    </recommendedName>
</protein>
<evidence type="ECO:0000259" key="16">
    <source>
        <dbReference type="PROSITE" id="PS51217"/>
    </source>
</evidence>
<evidence type="ECO:0000256" key="6">
    <source>
        <dbReference type="ARBA" id="ARBA00022839"/>
    </source>
</evidence>
<keyword evidence="2 14" id="KW-0547">Nucleotide-binding</keyword>
<evidence type="ECO:0000313" key="18">
    <source>
        <dbReference type="Proteomes" id="UP000596248"/>
    </source>
</evidence>
<evidence type="ECO:0000259" key="15">
    <source>
        <dbReference type="PROSITE" id="PS51198"/>
    </source>
</evidence>
<evidence type="ECO:0000256" key="1">
    <source>
        <dbReference type="ARBA" id="ARBA00022722"/>
    </source>
</evidence>
<evidence type="ECO:0000256" key="7">
    <source>
        <dbReference type="ARBA" id="ARBA00022840"/>
    </source>
</evidence>
<dbReference type="Gene3D" id="3.90.320.10">
    <property type="match status" value="1"/>
</dbReference>
<dbReference type="EC" id="5.6.2.4" evidence="12"/>
<dbReference type="InterPro" id="IPR014017">
    <property type="entry name" value="DNA_helicase_UvrD-like_C"/>
</dbReference>
<dbReference type="InterPro" id="IPR027417">
    <property type="entry name" value="P-loop_NTPase"/>
</dbReference>
<evidence type="ECO:0000256" key="12">
    <source>
        <dbReference type="ARBA" id="ARBA00034808"/>
    </source>
</evidence>
<dbReference type="Pfam" id="PF13361">
    <property type="entry name" value="UvrD_C"/>
    <property type="match status" value="1"/>
</dbReference>
<dbReference type="InterPro" id="IPR000212">
    <property type="entry name" value="DNA_helicase_UvrD/REP"/>
</dbReference>
<evidence type="ECO:0000256" key="5">
    <source>
        <dbReference type="ARBA" id="ARBA00022806"/>
    </source>
</evidence>
<feature type="domain" description="UvrD-like helicase ATP-binding" evidence="15">
    <location>
        <begin position="7"/>
        <end position="439"/>
    </location>
</feature>
<evidence type="ECO:0000313" key="17">
    <source>
        <dbReference type="EMBL" id="QRG65882.1"/>
    </source>
</evidence>
<feature type="binding site" evidence="14">
    <location>
        <begin position="28"/>
        <end position="35"/>
    </location>
    <ligand>
        <name>ATP</name>
        <dbReference type="ChEBI" id="CHEBI:30616"/>
    </ligand>
</feature>
<gene>
    <name evidence="17" type="ORF">JNE38_20160</name>
</gene>
<keyword evidence="1" id="KW-0540">Nuclease</keyword>
<evidence type="ECO:0000256" key="3">
    <source>
        <dbReference type="ARBA" id="ARBA00022763"/>
    </source>
</evidence>
<dbReference type="RefSeq" id="WP_203352952.1">
    <property type="nucleotide sequence ID" value="NZ_CP069127.1"/>
</dbReference>
<accession>A0ABX7FIB3</accession>
<dbReference type="PANTHER" id="PTHR11070">
    <property type="entry name" value="UVRD / RECB / PCRA DNA HELICASE FAMILY MEMBER"/>
    <property type="match status" value="1"/>
</dbReference>
<evidence type="ECO:0000256" key="10">
    <source>
        <dbReference type="ARBA" id="ARBA00023235"/>
    </source>
</evidence>
<keyword evidence="6" id="KW-0269">Exonuclease</keyword>
<keyword evidence="10" id="KW-0413">Isomerase</keyword>
<dbReference type="InterPro" id="IPR011604">
    <property type="entry name" value="PDDEXK-like_dom_sf"/>
</dbReference>
<dbReference type="Gene3D" id="3.40.50.300">
    <property type="entry name" value="P-loop containing nucleotide triphosphate hydrolases"/>
    <property type="match status" value="4"/>
</dbReference>
<keyword evidence="5 14" id="KW-0347">Helicase</keyword>
<dbReference type="Pfam" id="PF12705">
    <property type="entry name" value="PDDEXK_1"/>
    <property type="match status" value="1"/>
</dbReference>
<keyword evidence="3" id="KW-0227">DNA damage</keyword>
<keyword evidence="8" id="KW-0238">DNA-binding</keyword>
<dbReference type="Proteomes" id="UP000596248">
    <property type="component" value="Chromosome"/>
</dbReference>
<reference evidence="17 18" key="1">
    <citation type="submission" date="2021-01" db="EMBL/GenBank/DDBJ databases">
        <title>Identification of strong promoters based on the transcriptome of Brevibacillus choshinensis.</title>
        <authorList>
            <person name="Yao D."/>
            <person name="Zhang K."/>
            <person name="Wu J."/>
        </authorList>
    </citation>
    <scope>NUCLEOTIDE SEQUENCE [LARGE SCALE GENOMIC DNA]</scope>
    <source>
        <strain evidence="17 18">HPD31-SP3</strain>
    </source>
</reference>
<dbReference type="InterPro" id="IPR038726">
    <property type="entry name" value="PDDEXK_AddAB-type"/>
</dbReference>
<dbReference type="InterPro" id="IPR014016">
    <property type="entry name" value="UvrD-like_ATP-bd"/>
</dbReference>
<dbReference type="SUPFAM" id="SSF52980">
    <property type="entry name" value="Restriction endonuclease-like"/>
    <property type="match status" value="1"/>
</dbReference>
<proteinExistence type="predicted"/>
<organism evidence="17 18">
    <name type="scientific">Brevibacillus choshinensis</name>
    <dbReference type="NCBI Taxonomy" id="54911"/>
    <lineage>
        <taxon>Bacteria</taxon>
        <taxon>Bacillati</taxon>
        <taxon>Bacillota</taxon>
        <taxon>Bacilli</taxon>
        <taxon>Bacillales</taxon>
        <taxon>Paenibacillaceae</taxon>
        <taxon>Brevibacillus</taxon>
    </lineage>
</organism>
<dbReference type="InterPro" id="IPR011335">
    <property type="entry name" value="Restrct_endonuc-II-like"/>
</dbReference>
<feature type="domain" description="UvrD-like helicase C-terminal" evidence="16">
    <location>
        <begin position="463"/>
        <end position="745"/>
    </location>
</feature>
<keyword evidence="9" id="KW-0234">DNA repair</keyword>